<dbReference type="Gene3D" id="2.70.50.70">
    <property type="match status" value="1"/>
</dbReference>
<feature type="signal peptide" evidence="2">
    <location>
        <begin position="1"/>
        <end position="20"/>
    </location>
</feature>
<dbReference type="EMBL" id="SWFS01000317">
    <property type="protein sequence ID" value="KAA8910399.1"/>
    <property type="molecule type" value="Genomic_DNA"/>
</dbReference>
<evidence type="ECO:0000256" key="1">
    <source>
        <dbReference type="SAM" id="MobiDB-lite"/>
    </source>
</evidence>
<dbReference type="AlphaFoldDB" id="A0A642V1F8"/>
<proteinExistence type="predicted"/>
<comment type="caution">
    <text evidence="3">The sequence shown here is derived from an EMBL/GenBank/DDBJ whole genome shotgun (WGS) entry which is preliminary data.</text>
</comment>
<evidence type="ECO:0000256" key="2">
    <source>
        <dbReference type="SAM" id="SignalP"/>
    </source>
</evidence>
<accession>A0A642V1F8</accession>
<evidence type="ECO:0000313" key="3">
    <source>
        <dbReference type="EMBL" id="KAA8910399.1"/>
    </source>
</evidence>
<dbReference type="Proteomes" id="UP000761534">
    <property type="component" value="Unassembled WGS sequence"/>
</dbReference>
<evidence type="ECO:0000313" key="4">
    <source>
        <dbReference type="Proteomes" id="UP000761534"/>
    </source>
</evidence>
<feature type="compositionally biased region" description="Basic and acidic residues" evidence="1">
    <location>
        <begin position="267"/>
        <end position="277"/>
    </location>
</feature>
<evidence type="ECO:0008006" key="5">
    <source>
        <dbReference type="Google" id="ProtNLM"/>
    </source>
</evidence>
<feature type="chain" id="PRO_5024947094" description="Chitin-binding type-4 domain-containing protein" evidence="2">
    <location>
        <begin position="21"/>
        <end position="284"/>
    </location>
</feature>
<dbReference type="VEuPathDB" id="FungiDB:TRICI_004197"/>
<dbReference type="PANTHER" id="PTHR36182:SF1">
    <property type="entry name" value="PROTEIN, PUTATIVE (AFU_ORTHOLOGUE AFUA_6G10930)-RELATED"/>
    <property type="match status" value="1"/>
</dbReference>
<dbReference type="PANTHER" id="PTHR36182">
    <property type="entry name" value="PROTEIN, PUTATIVE (AFU_ORTHOLOGUE AFUA_6G10930)-RELATED"/>
    <property type="match status" value="1"/>
</dbReference>
<gene>
    <name evidence="3" type="ORF">TRICI_004197</name>
</gene>
<keyword evidence="2" id="KW-0732">Signal</keyword>
<dbReference type="OrthoDB" id="2342176at2759"/>
<feature type="compositionally biased region" description="Acidic residues" evidence="1">
    <location>
        <begin position="251"/>
        <end position="266"/>
    </location>
</feature>
<reference evidence="3" key="1">
    <citation type="journal article" date="2019" name="G3 (Bethesda)">
        <title>Genome Assemblies of Two Rare Opportunistic Yeast Pathogens: Diutina rugosa (syn. Candida rugosa) and Trichomonascus ciferrii (syn. Candida ciferrii).</title>
        <authorList>
            <person name="Mixao V."/>
            <person name="Saus E."/>
            <person name="Hansen A.P."/>
            <person name="Lass-Florl C."/>
            <person name="Gabaldon T."/>
        </authorList>
    </citation>
    <scope>NUCLEOTIDE SEQUENCE</scope>
    <source>
        <strain evidence="3">CBS 4856</strain>
    </source>
</reference>
<organism evidence="3 4">
    <name type="scientific">Trichomonascus ciferrii</name>
    <dbReference type="NCBI Taxonomy" id="44093"/>
    <lineage>
        <taxon>Eukaryota</taxon>
        <taxon>Fungi</taxon>
        <taxon>Dikarya</taxon>
        <taxon>Ascomycota</taxon>
        <taxon>Saccharomycotina</taxon>
        <taxon>Dipodascomycetes</taxon>
        <taxon>Dipodascales</taxon>
        <taxon>Trichomonascaceae</taxon>
        <taxon>Trichomonascus</taxon>
        <taxon>Trichomonascus ciferrii complex</taxon>
    </lineage>
</organism>
<keyword evidence="4" id="KW-1185">Reference proteome</keyword>
<feature type="region of interest" description="Disordered" evidence="1">
    <location>
        <begin position="229"/>
        <end position="284"/>
    </location>
</feature>
<sequence length="284" mass="32434">MKKLWTAGAVLMSLFSEASGHMEMYYPAPIKSRYNRYYDYWNVDYSYNDPLGTYPCKGYHEEEPENSVETFEAGKTYTLSLMGKAKHHGGSCQLSLSYDRGETFTVIKSIIGGCPLELDYDFEIPQSAPQGQALFAWSWISRSGNRDFYHNCAWVNIENPNPNATELEGPPIFLAQLPGYCTVPEGREFIYPDPGPNVEYGGDSKHYSPVCDYNDHLNDINDTVFFDYDENEDDDVDGIYWGNTPNSPQQETDEPDDNDDEEVDKEENDKLQEEHQLIDNPPSQ</sequence>
<protein>
    <recommendedName>
        <fullName evidence="5">Chitin-binding type-4 domain-containing protein</fullName>
    </recommendedName>
</protein>
<name>A0A642V1F8_9ASCO</name>